<evidence type="ECO:0000256" key="1">
    <source>
        <dbReference type="SAM" id="Coils"/>
    </source>
</evidence>
<dbReference type="Proteomes" id="UP000644507">
    <property type="component" value="Unassembled WGS sequence"/>
</dbReference>
<accession>A0A918TNJ6</accession>
<reference evidence="2" key="2">
    <citation type="submission" date="2020-09" db="EMBL/GenBank/DDBJ databases">
        <authorList>
            <person name="Sun Q."/>
            <person name="Kim S."/>
        </authorList>
    </citation>
    <scope>NUCLEOTIDE SEQUENCE</scope>
    <source>
        <strain evidence="2">KCTC 12988</strain>
    </source>
</reference>
<name>A0A918TNJ6_9BACT</name>
<evidence type="ECO:0000313" key="2">
    <source>
        <dbReference type="EMBL" id="GHC55703.1"/>
    </source>
</evidence>
<dbReference type="RefSeq" id="WP_189570113.1">
    <property type="nucleotide sequence ID" value="NZ_BMXI01000009.1"/>
</dbReference>
<protein>
    <submittedName>
        <fullName evidence="2">Uncharacterized protein</fullName>
    </submittedName>
</protein>
<evidence type="ECO:0000313" key="3">
    <source>
        <dbReference type="Proteomes" id="UP000644507"/>
    </source>
</evidence>
<dbReference type="AlphaFoldDB" id="A0A918TNJ6"/>
<dbReference type="EMBL" id="BMXI01000009">
    <property type="protein sequence ID" value="GHC55703.1"/>
    <property type="molecule type" value="Genomic_DNA"/>
</dbReference>
<reference evidence="2" key="1">
    <citation type="journal article" date="2014" name="Int. J. Syst. Evol. Microbiol.">
        <title>Complete genome sequence of Corynebacterium casei LMG S-19264T (=DSM 44701T), isolated from a smear-ripened cheese.</title>
        <authorList>
            <consortium name="US DOE Joint Genome Institute (JGI-PGF)"/>
            <person name="Walter F."/>
            <person name="Albersmeier A."/>
            <person name="Kalinowski J."/>
            <person name="Ruckert C."/>
        </authorList>
    </citation>
    <scope>NUCLEOTIDE SEQUENCE</scope>
    <source>
        <strain evidence="2">KCTC 12988</strain>
    </source>
</reference>
<sequence>MANAFGIIAALVLAAAAYFGFTNKKALEHQRAALSSEEQKLEINTNEFEEKKETLIGLQDDTKAANEENATLTEQLETQLATNKSLQTDIDDKKSAVESKKAEVEEGREKLARFGDLDNLKRNLEKLSTDLATLKGELLLKDTEIQTRKALSDSLGTENEAISSVLENYAKKQSLSSLNASVSRVVNDLGFVILSGGDNAGIVRDSILDVKRNGQTIGKLKVTGTEPSTAAANIIPDSFEDGMTVRVGDTVVASSK</sequence>
<gene>
    <name evidence="2" type="ORF">GCM10007100_23050</name>
</gene>
<feature type="coiled-coil region" evidence="1">
    <location>
        <begin position="24"/>
        <end position="137"/>
    </location>
</feature>
<keyword evidence="3" id="KW-1185">Reference proteome</keyword>
<organism evidence="2 3">
    <name type="scientific">Roseibacillus persicicus</name>
    <dbReference type="NCBI Taxonomy" id="454148"/>
    <lineage>
        <taxon>Bacteria</taxon>
        <taxon>Pseudomonadati</taxon>
        <taxon>Verrucomicrobiota</taxon>
        <taxon>Verrucomicrobiia</taxon>
        <taxon>Verrucomicrobiales</taxon>
        <taxon>Verrucomicrobiaceae</taxon>
        <taxon>Roseibacillus</taxon>
    </lineage>
</organism>
<keyword evidence="1" id="KW-0175">Coiled coil</keyword>
<proteinExistence type="predicted"/>
<comment type="caution">
    <text evidence="2">The sequence shown here is derived from an EMBL/GenBank/DDBJ whole genome shotgun (WGS) entry which is preliminary data.</text>
</comment>